<dbReference type="Pfam" id="PF03167">
    <property type="entry name" value="UDG"/>
    <property type="match status" value="1"/>
</dbReference>
<name>A0ABS2BIZ4_9NEIS</name>
<sequence>MLKTGLAPVIDSRTRLLILGSLPGDASLAAQAYYAHPRNAFWPIISELTGTELLAQPYETRLARLLDLRIGLWDVIGRATRQGSLDQALRDVETNPLIALIARMPELRAVAFNGQAAYRLGHRQIPSTLACIALPSTSPAHTMPLQAKIDAWLCLRTCLAS</sequence>
<dbReference type="GO" id="GO:0033958">
    <property type="term" value="F:DNA-deoxyinosine glycosylase activity"/>
    <property type="evidence" value="ECO:0007669"/>
    <property type="project" value="UniProtKB-EC"/>
</dbReference>
<protein>
    <submittedName>
        <fullName evidence="2">DNA-deoxyinosine glycosylase</fullName>
        <ecNumber evidence="2">3.2.2.15</ecNumber>
    </submittedName>
</protein>
<gene>
    <name evidence="2" type="ORF">JMJ54_07045</name>
</gene>
<dbReference type="EC" id="3.2.2.15" evidence="2"/>
<proteinExistence type="predicted"/>
<dbReference type="RefSeq" id="WP_203537234.1">
    <property type="nucleotide sequence ID" value="NZ_JAESND010000002.1"/>
</dbReference>
<keyword evidence="2" id="KW-0326">Glycosidase</keyword>
<evidence type="ECO:0000259" key="1">
    <source>
        <dbReference type="SMART" id="SM00986"/>
    </source>
</evidence>
<dbReference type="InterPro" id="IPR036895">
    <property type="entry name" value="Uracil-DNA_glycosylase-like_sf"/>
</dbReference>
<dbReference type="Proteomes" id="UP000809431">
    <property type="component" value="Unassembled WGS sequence"/>
</dbReference>
<reference evidence="2 3" key="1">
    <citation type="submission" date="2021-01" db="EMBL/GenBank/DDBJ databases">
        <title>Draft Genome Sequence and Polyhydroxyalkanoate Biosynthetic Potential of Jeongeupia naejangsanensis Type Strain DSM 24253.</title>
        <authorList>
            <person name="Turrini P."/>
            <person name="Artuso I."/>
            <person name="Lugli G.A."/>
            <person name="Frangipani E."/>
            <person name="Ventura M."/>
            <person name="Visca P."/>
        </authorList>
    </citation>
    <scope>NUCLEOTIDE SEQUENCE [LARGE SCALE GENOMIC DNA]</scope>
    <source>
        <strain evidence="2 3">DSM 24253</strain>
    </source>
</reference>
<dbReference type="SUPFAM" id="SSF52141">
    <property type="entry name" value="Uracil-DNA glycosylase-like"/>
    <property type="match status" value="1"/>
</dbReference>
<dbReference type="NCBIfam" id="TIGR04274">
    <property type="entry name" value="hypoxanDNAglyco"/>
    <property type="match status" value="1"/>
</dbReference>
<dbReference type="SMART" id="SM00986">
    <property type="entry name" value="UDG"/>
    <property type="match status" value="1"/>
</dbReference>
<dbReference type="CDD" id="cd10032">
    <property type="entry name" value="UDG-F6_HDG"/>
    <property type="match status" value="1"/>
</dbReference>
<dbReference type="Gene3D" id="3.40.470.10">
    <property type="entry name" value="Uracil-DNA glycosylase-like domain"/>
    <property type="match status" value="1"/>
</dbReference>
<keyword evidence="3" id="KW-1185">Reference proteome</keyword>
<organism evidence="2 3">
    <name type="scientific">Jeongeupia naejangsanensis</name>
    <dbReference type="NCBI Taxonomy" id="613195"/>
    <lineage>
        <taxon>Bacteria</taxon>
        <taxon>Pseudomonadati</taxon>
        <taxon>Pseudomonadota</taxon>
        <taxon>Betaproteobacteria</taxon>
        <taxon>Neisseriales</taxon>
        <taxon>Chitinibacteraceae</taxon>
        <taxon>Jeongeupia</taxon>
    </lineage>
</organism>
<accession>A0ABS2BIZ4</accession>
<dbReference type="EMBL" id="JAESND010000002">
    <property type="protein sequence ID" value="MBM3115578.1"/>
    <property type="molecule type" value="Genomic_DNA"/>
</dbReference>
<dbReference type="SMART" id="SM00987">
    <property type="entry name" value="UreE_C"/>
    <property type="match status" value="1"/>
</dbReference>
<dbReference type="InterPro" id="IPR005122">
    <property type="entry name" value="Uracil-DNA_glycosylase-like"/>
</dbReference>
<comment type="caution">
    <text evidence="2">The sequence shown here is derived from an EMBL/GenBank/DDBJ whole genome shotgun (WGS) entry which is preliminary data.</text>
</comment>
<evidence type="ECO:0000313" key="2">
    <source>
        <dbReference type="EMBL" id="MBM3115578.1"/>
    </source>
</evidence>
<dbReference type="InterPro" id="IPR026353">
    <property type="entry name" value="Hypoxan-DNA_Glyclase"/>
</dbReference>
<evidence type="ECO:0000313" key="3">
    <source>
        <dbReference type="Proteomes" id="UP000809431"/>
    </source>
</evidence>
<feature type="domain" description="Uracil-DNA glycosylase-like" evidence="1">
    <location>
        <begin position="7"/>
        <end position="153"/>
    </location>
</feature>
<keyword evidence="2" id="KW-0378">Hydrolase</keyword>